<feature type="region of interest" description="Disordered" evidence="6">
    <location>
        <begin position="59"/>
        <end position="160"/>
    </location>
</feature>
<dbReference type="InterPro" id="IPR036188">
    <property type="entry name" value="FAD/NAD-bd_sf"/>
</dbReference>
<reference evidence="8" key="1">
    <citation type="journal article" date="2019" name="Int. J. Syst. Evol. Microbiol.">
        <title>The Global Catalogue of Microorganisms (GCM) 10K type strain sequencing project: providing services to taxonomists for standard genome sequencing and annotation.</title>
        <authorList>
            <consortium name="The Broad Institute Genomics Platform"/>
            <consortium name="The Broad Institute Genome Sequencing Center for Infectious Disease"/>
            <person name="Wu L."/>
            <person name="Ma J."/>
        </authorList>
    </citation>
    <scope>NUCLEOTIDE SEQUENCE [LARGE SCALE GENOMIC DNA]</scope>
    <source>
        <strain evidence="8">JCM 9371</strain>
    </source>
</reference>
<dbReference type="Proteomes" id="UP001597063">
    <property type="component" value="Unassembled WGS sequence"/>
</dbReference>
<dbReference type="PANTHER" id="PTHR13789">
    <property type="entry name" value="MONOOXYGENASE"/>
    <property type="match status" value="1"/>
</dbReference>
<keyword evidence="3" id="KW-0274">FAD</keyword>
<evidence type="ECO:0000256" key="1">
    <source>
        <dbReference type="ARBA" id="ARBA00001974"/>
    </source>
</evidence>
<dbReference type="SUPFAM" id="SSF51905">
    <property type="entry name" value="FAD/NAD(P)-binding domain"/>
    <property type="match status" value="1"/>
</dbReference>
<evidence type="ECO:0000256" key="4">
    <source>
        <dbReference type="ARBA" id="ARBA00023002"/>
    </source>
</evidence>
<dbReference type="EMBL" id="JBHTGP010000041">
    <property type="protein sequence ID" value="MFD0692385.1"/>
    <property type="molecule type" value="Genomic_DNA"/>
</dbReference>
<keyword evidence="5" id="KW-0503">Monooxygenase</keyword>
<name>A0ABW2Y676_9ACTN</name>
<evidence type="ECO:0008006" key="9">
    <source>
        <dbReference type="Google" id="ProtNLM"/>
    </source>
</evidence>
<keyword evidence="8" id="KW-1185">Reference proteome</keyword>
<evidence type="ECO:0000313" key="7">
    <source>
        <dbReference type="EMBL" id="MFD0692385.1"/>
    </source>
</evidence>
<evidence type="ECO:0000256" key="6">
    <source>
        <dbReference type="SAM" id="MobiDB-lite"/>
    </source>
</evidence>
<gene>
    <name evidence="7" type="ORF">ACFQZM_48420</name>
</gene>
<evidence type="ECO:0000313" key="8">
    <source>
        <dbReference type="Proteomes" id="UP001597063"/>
    </source>
</evidence>
<dbReference type="RefSeq" id="WP_370784518.1">
    <property type="nucleotide sequence ID" value="NZ_CAACUY010000013.1"/>
</dbReference>
<accession>A0ABW2Y676</accession>
<dbReference type="Gene3D" id="3.50.50.60">
    <property type="entry name" value="FAD/NAD(P)-binding domain"/>
    <property type="match status" value="1"/>
</dbReference>
<evidence type="ECO:0000256" key="5">
    <source>
        <dbReference type="ARBA" id="ARBA00023033"/>
    </source>
</evidence>
<evidence type="ECO:0000256" key="2">
    <source>
        <dbReference type="ARBA" id="ARBA00022630"/>
    </source>
</evidence>
<keyword evidence="2" id="KW-0285">Flavoprotein</keyword>
<dbReference type="PANTHER" id="PTHR13789:SF318">
    <property type="entry name" value="GERANYLGERANYL DIPHOSPHATE REDUCTASE"/>
    <property type="match status" value="1"/>
</dbReference>
<feature type="compositionally biased region" description="Basic and acidic residues" evidence="6">
    <location>
        <begin position="144"/>
        <end position="153"/>
    </location>
</feature>
<feature type="compositionally biased region" description="Polar residues" evidence="6">
    <location>
        <begin position="87"/>
        <end position="96"/>
    </location>
</feature>
<sequence>MALLGDAAHPMLPFFAQGAGQTMEDAAALVMGIEEAGDLAKALAAYERARAPRTIRVQEASHDRATGNHFVDGPERQARDLPFASQAPRSTWLSQLRTHRSRPRGPARVTLVQHQLVQDQKPGPPGLPARGVRGVRSTGRPRAGRADERDRTNVRRLRWS</sequence>
<comment type="cofactor">
    <cofactor evidence="1">
        <name>FAD</name>
        <dbReference type="ChEBI" id="CHEBI:57692"/>
    </cofactor>
</comment>
<protein>
    <recommendedName>
        <fullName evidence="9">FAD-binding domain-containing protein</fullName>
    </recommendedName>
</protein>
<comment type="caution">
    <text evidence="7">The sequence shown here is derived from an EMBL/GenBank/DDBJ whole genome shotgun (WGS) entry which is preliminary data.</text>
</comment>
<feature type="compositionally biased region" description="Basic and acidic residues" evidence="6">
    <location>
        <begin position="59"/>
        <end position="79"/>
    </location>
</feature>
<proteinExistence type="predicted"/>
<evidence type="ECO:0000256" key="3">
    <source>
        <dbReference type="ARBA" id="ARBA00022827"/>
    </source>
</evidence>
<dbReference type="InterPro" id="IPR050493">
    <property type="entry name" value="FAD-dep_Monooxygenase_BioMet"/>
</dbReference>
<organism evidence="7 8">
    <name type="scientific">Actinomadura fibrosa</name>
    <dbReference type="NCBI Taxonomy" id="111802"/>
    <lineage>
        <taxon>Bacteria</taxon>
        <taxon>Bacillati</taxon>
        <taxon>Actinomycetota</taxon>
        <taxon>Actinomycetes</taxon>
        <taxon>Streptosporangiales</taxon>
        <taxon>Thermomonosporaceae</taxon>
        <taxon>Actinomadura</taxon>
    </lineage>
</organism>
<keyword evidence="4" id="KW-0560">Oxidoreductase</keyword>